<evidence type="ECO:0000313" key="3">
    <source>
        <dbReference type="Proteomes" id="UP001501752"/>
    </source>
</evidence>
<protein>
    <recommendedName>
        <fullName evidence="4">Nitroreductase domain-containing protein</fullName>
    </recommendedName>
</protein>
<sequence length="104" mass="11650">MTPQPLADELGQALITAASAGPSPHNCRPWRFHFDRATRSINVHAAVARRDPRRGSLGWFRPPMSQRRDNGAVRPCRTSRIGRQAARRFHSPRSGGGSRQVRRS</sequence>
<keyword evidence="3" id="KW-1185">Reference proteome</keyword>
<evidence type="ECO:0000313" key="2">
    <source>
        <dbReference type="EMBL" id="GAA4884456.1"/>
    </source>
</evidence>
<dbReference type="EMBL" id="BAABIS010000001">
    <property type="protein sequence ID" value="GAA4884456.1"/>
    <property type="molecule type" value="Genomic_DNA"/>
</dbReference>
<gene>
    <name evidence="2" type="ORF">GCM10023235_76640</name>
</gene>
<dbReference type="Proteomes" id="UP001501752">
    <property type="component" value="Unassembled WGS sequence"/>
</dbReference>
<reference evidence="3" key="1">
    <citation type="journal article" date="2019" name="Int. J. Syst. Evol. Microbiol.">
        <title>The Global Catalogue of Microorganisms (GCM) 10K type strain sequencing project: providing services to taxonomists for standard genome sequencing and annotation.</title>
        <authorList>
            <consortium name="The Broad Institute Genomics Platform"/>
            <consortium name="The Broad Institute Genome Sequencing Center for Infectious Disease"/>
            <person name="Wu L."/>
            <person name="Ma J."/>
        </authorList>
    </citation>
    <scope>NUCLEOTIDE SEQUENCE [LARGE SCALE GENOMIC DNA]</scope>
    <source>
        <strain evidence="3">JCM 13006</strain>
    </source>
</reference>
<name>A0ABP9ESJ1_9ACTN</name>
<feature type="region of interest" description="Disordered" evidence="1">
    <location>
        <begin position="53"/>
        <end position="104"/>
    </location>
</feature>
<evidence type="ECO:0000256" key="1">
    <source>
        <dbReference type="SAM" id="MobiDB-lite"/>
    </source>
</evidence>
<comment type="caution">
    <text evidence="2">The sequence shown here is derived from an EMBL/GenBank/DDBJ whole genome shotgun (WGS) entry which is preliminary data.</text>
</comment>
<accession>A0ABP9ESJ1</accession>
<dbReference type="InterPro" id="IPR000415">
    <property type="entry name" value="Nitroreductase-like"/>
</dbReference>
<evidence type="ECO:0008006" key="4">
    <source>
        <dbReference type="Google" id="ProtNLM"/>
    </source>
</evidence>
<organism evidence="2 3">
    <name type="scientific">Kitasatospora terrestris</name>
    <dbReference type="NCBI Taxonomy" id="258051"/>
    <lineage>
        <taxon>Bacteria</taxon>
        <taxon>Bacillati</taxon>
        <taxon>Actinomycetota</taxon>
        <taxon>Actinomycetes</taxon>
        <taxon>Kitasatosporales</taxon>
        <taxon>Streptomycetaceae</taxon>
        <taxon>Kitasatospora</taxon>
    </lineage>
</organism>
<dbReference type="SUPFAM" id="SSF55469">
    <property type="entry name" value="FMN-dependent nitroreductase-like"/>
    <property type="match status" value="1"/>
</dbReference>
<proteinExistence type="predicted"/>